<keyword evidence="3" id="KW-0347">Helicase</keyword>
<dbReference type="GO" id="GO:0003690">
    <property type="term" value="F:double-stranded DNA binding"/>
    <property type="evidence" value="ECO:0007669"/>
    <property type="project" value="Ensembl"/>
</dbReference>
<dbReference type="PROSITE" id="PS50181">
    <property type="entry name" value="FBOX"/>
    <property type="match status" value="1"/>
</dbReference>
<dbReference type="OrthoDB" id="1470711at2759"/>
<dbReference type="GO" id="GO:2000042">
    <property type="term" value="P:negative regulation of double-strand break repair via homologous recombination"/>
    <property type="evidence" value="ECO:0007669"/>
    <property type="project" value="Ensembl"/>
</dbReference>
<evidence type="ECO:0000256" key="1">
    <source>
        <dbReference type="ARBA" id="ARBA00022741"/>
    </source>
</evidence>
<dbReference type="GO" id="GO:0043138">
    <property type="term" value="F:3'-5' DNA helicase activity"/>
    <property type="evidence" value="ECO:0007669"/>
    <property type="project" value="Ensembl"/>
</dbReference>
<feature type="domain" description="F-box" evidence="6">
    <location>
        <begin position="129"/>
        <end position="185"/>
    </location>
</feature>
<dbReference type="GO" id="GO:0016787">
    <property type="term" value="F:hydrolase activity"/>
    <property type="evidence" value="ECO:0007669"/>
    <property type="project" value="UniProtKB-KW"/>
</dbReference>
<protein>
    <submittedName>
        <fullName evidence="7">F-box DNA helicase 1</fullName>
    </submittedName>
</protein>
<evidence type="ECO:0000256" key="4">
    <source>
        <dbReference type="ARBA" id="ARBA00022840"/>
    </source>
</evidence>
<reference evidence="7" key="2">
    <citation type="submission" date="2025-09" db="UniProtKB">
        <authorList>
            <consortium name="Ensembl"/>
        </authorList>
    </citation>
    <scope>IDENTIFICATION</scope>
</reference>
<dbReference type="InterPro" id="IPR014017">
    <property type="entry name" value="DNA_helicase_UvrD-like_C"/>
</dbReference>
<feature type="region of interest" description="Disordered" evidence="5">
    <location>
        <begin position="64"/>
        <end position="100"/>
    </location>
</feature>
<keyword evidence="8" id="KW-1185">Reference proteome</keyword>
<dbReference type="GO" id="GO:0016567">
    <property type="term" value="P:protein ubiquitination"/>
    <property type="evidence" value="ECO:0007669"/>
    <property type="project" value="Ensembl"/>
</dbReference>
<dbReference type="GO" id="GO:0000785">
    <property type="term" value="C:chromatin"/>
    <property type="evidence" value="ECO:0007669"/>
    <property type="project" value="Ensembl"/>
</dbReference>
<dbReference type="Ensembl" id="ENSNNAT00000016033.1">
    <property type="protein sequence ID" value="ENSNNAP00000015284.1"/>
    <property type="gene ID" value="ENSNNAG00000010034.1"/>
</dbReference>
<dbReference type="GO" id="GO:0015616">
    <property type="term" value="F:DNA translocase activity"/>
    <property type="evidence" value="ECO:0007669"/>
    <property type="project" value="Ensembl"/>
</dbReference>
<evidence type="ECO:0000256" key="3">
    <source>
        <dbReference type="ARBA" id="ARBA00022806"/>
    </source>
</evidence>
<dbReference type="Gene3D" id="1.20.1280.50">
    <property type="match status" value="1"/>
</dbReference>
<reference evidence="7" key="1">
    <citation type="submission" date="2025-08" db="UniProtKB">
        <authorList>
            <consortium name="Ensembl"/>
        </authorList>
    </citation>
    <scope>IDENTIFICATION</scope>
</reference>
<evidence type="ECO:0000256" key="2">
    <source>
        <dbReference type="ARBA" id="ARBA00022801"/>
    </source>
</evidence>
<organism evidence="7 8">
    <name type="scientific">Naja naja</name>
    <name type="common">Indian cobra</name>
    <dbReference type="NCBI Taxonomy" id="35670"/>
    <lineage>
        <taxon>Eukaryota</taxon>
        <taxon>Metazoa</taxon>
        <taxon>Chordata</taxon>
        <taxon>Craniata</taxon>
        <taxon>Vertebrata</taxon>
        <taxon>Euteleostomi</taxon>
        <taxon>Lepidosauria</taxon>
        <taxon>Squamata</taxon>
        <taxon>Bifurcata</taxon>
        <taxon>Unidentata</taxon>
        <taxon>Episquamata</taxon>
        <taxon>Toxicofera</taxon>
        <taxon>Serpentes</taxon>
        <taxon>Colubroidea</taxon>
        <taxon>Elapidae</taxon>
        <taxon>Elapinae</taxon>
        <taxon>Naja</taxon>
    </lineage>
</organism>
<dbReference type="Proteomes" id="UP000694559">
    <property type="component" value="Unplaced"/>
</dbReference>
<dbReference type="PANTHER" id="PTHR11070:SF30">
    <property type="entry name" value="F-BOX DNA HELICASE 1"/>
    <property type="match status" value="1"/>
</dbReference>
<dbReference type="Pfam" id="PF13245">
    <property type="entry name" value="AAA_19"/>
    <property type="match status" value="1"/>
</dbReference>
<dbReference type="Pfam" id="PF13361">
    <property type="entry name" value="UvrD_C"/>
    <property type="match status" value="1"/>
</dbReference>
<dbReference type="PANTHER" id="PTHR11070">
    <property type="entry name" value="UVRD / RECB / PCRA DNA HELICASE FAMILY MEMBER"/>
    <property type="match status" value="1"/>
</dbReference>
<keyword evidence="1" id="KW-0547">Nucleotide-binding</keyword>
<dbReference type="GeneTree" id="ENSGT00390000011669"/>
<dbReference type="InterPro" id="IPR036047">
    <property type="entry name" value="F-box-like_dom_sf"/>
</dbReference>
<gene>
    <name evidence="7" type="primary">FBH1</name>
</gene>
<dbReference type="GO" id="GO:1902231">
    <property type="term" value="P:positive regulation of intrinsic apoptotic signaling pathway in response to DNA damage"/>
    <property type="evidence" value="ECO:0007669"/>
    <property type="project" value="Ensembl"/>
</dbReference>
<evidence type="ECO:0000313" key="7">
    <source>
        <dbReference type="Ensembl" id="ENSNNAP00000015284.1"/>
    </source>
</evidence>
<dbReference type="AlphaFoldDB" id="A0A8C6XLA4"/>
<proteinExistence type="predicted"/>
<accession>A0A8C6XLA4</accession>
<dbReference type="InterPro" id="IPR001810">
    <property type="entry name" value="F-box_dom"/>
</dbReference>
<evidence type="ECO:0000256" key="5">
    <source>
        <dbReference type="SAM" id="MobiDB-lite"/>
    </source>
</evidence>
<dbReference type="GO" id="GO:0031297">
    <property type="term" value="P:replication fork processing"/>
    <property type="evidence" value="ECO:0007669"/>
    <property type="project" value="Ensembl"/>
</dbReference>
<dbReference type="SUPFAM" id="SSF52540">
    <property type="entry name" value="P-loop containing nucleoside triphosphate hydrolases"/>
    <property type="match status" value="1"/>
</dbReference>
<evidence type="ECO:0000259" key="6">
    <source>
        <dbReference type="PROSITE" id="PS50181"/>
    </source>
</evidence>
<dbReference type="GO" id="GO:0005524">
    <property type="term" value="F:ATP binding"/>
    <property type="evidence" value="ECO:0007669"/>
    <property type="project" value="UniProtKB-KW"/>
</dbReference>
<dbReference type="GO" id="GO:0005634">
    <property type="term" value="C:nucleus"/>
    <property type="evidence" value="ECO:0007669"/>
    <property type="project" value="Ensembl"/>
</dbReference>
<evidence type="ECO:0000313" key="8">
    <source>
        <dbReference type="Proteomes" id="UP000694559"/>
    </source>
</evidence>
<dbReference type="GO" id="GO:0019005">
    <property type="term" value="C:SCF ubiquitin ligase complex"/>
    <property type="evidence" value="ECO:0007669"/>
    <property type="project" value="Ensembl"/>
</dbReference>
<dbReference type="GO" id="GO:0006308">
    <property type="term" value="P:DNA catabolic process"/>
    <property type="evidence" value="ECO:0007669"/>
    <property type="project" value="Ensembl"/>
</dbReference>
<dbReference type="GO" id="GO:0072429">
    <property type="term" value="P:response to intra-S DNA damage checkpoint signaling"/>
    <property type="evidence" value="ECO:0007669"/>
    <property type="project" value="Ensembl"/>
</dbReference>
<dbReference type="Gene3D" id="3.40.50.300">
    <property type="entry name" value="P-loop containing nucleotide triphosphate hydrolases"/>
    <property type="match status" value="2"/>
</dbReference>
<keyword evidence="2" id="KW-0378">Hydrolase</keyword>
<keyword evidence="4" id="KW-0067">ATP-binding</keyword>
<dbReference type="InterPro" id="IPR027417">
    <property type="entry name" value="P-loop_NTPase"/>
</dbReference>
<dbReference type="OMA" id="CERCVWT"/>
<dbReference type="GO" id="GO:0003697">
    <property type="term" value="F:single-stranded DNA binding"/>
    <property type="evidence" value="ECO:0007669"/>
    <property type="project" value="Ensembl"/>
</dbReference>
<dbReference type="SUPFAM" id="SSF81383">
    <property type="entry name" value="F-box domain"/>
    <property type="match status" value="1"/>
</dbReference>
<sequence>MPVFVHRHLTFLPGRSCSLNRNHISRCSKNVAESHKIRDEEHLENFTLDSASDSDDSCILLADEEGTLPPPNKRLCFSQEPKQRPLVRPPEESSGDGTVKQEVQDVEVDPFPDAHSGPSRTTSVDYVPQGTMEKPPNEILQVIFALVPLVDLPQNLCLVCKRWKGLLVQPPAQADPIQFISWKKLYYQYLKGIDHALLILQFILKRYGLTKEHPQCMLGLIRCASAVRTCHCRNPTAVLEGLHSHTLFPKAELCIAKTFPYLDGPYVRAVMAAIVLLGGGVCDVQELVGCLQMPENTMLWTNTLEMLYCMATLLYAMRENEVQISNRLHYSVFNCLHHLENSLLNDPPIKSWDFFLSSWLSGRNQARGKPLPPGRTEMFVIFHTGTGKTSTLIQYTRKWSKLNFLYLVFNRARARQLSKDFCSNVTCNTIHAFALEEINKKYKLMFDFGLLTPPEVGFVLSDPDNEFIIKGVIGTLKAFFASADESITVKHVPIRYRTYPGGNVEVSEEQVSIALVLCLLGYLKFWQLQKPSLSEYDAILVDGVEDFTPAMMDIILRQKCAVILAGDPHQQIYTFRGADNTGFNVPHSHIFYLTRSFRFGSEIAYIGTTLLDVSKKVRNKTLVGNNQESDVSGVKGKVACLSRTNKSIFDSAVKIIERKSSAKIHFLGVSVTRHRKGLLLEKKLSCLIFLVELEINNSVLKAWKGKRFTSIKEYAKEEEDKVLERYIAIVEEYQDIPQLVKRIKNALSQVLKLQVNIMYYILGTVHMAKGLEFDTIQIEDDFVRDPTEPISEDEWNLLYVAVTRAKKHLIMPRFLADILNDAEVNSSPSQCRRSLTLFSDHSQLQWH</sequence>
<dbReference type="GO" id="GO:0000724">
    <property type="term" value="P:double-strand break repair via homologous recombination"/>
    <property type="evidence" value="ECO:0007669"/>
    <property type="project" value="TreeGrafter"/>
</dbReference>
<name>A0A8C6XLA4_NAJNA</name>
<dbReference type="InterPro" id="IPR000212">
    <property type="entry name" value="DNA_helicase_UvrD/REP"/>
</dbReference>